<name>A0A3M8CMH8_9BACL</name>
<feature type="chain" id="PRO_5018267010" evidence="1">
    <location>
        <begin position="20"/>
        <end position="357"/>
    </location>
</feature>
<protein>
    <submittedName>
        <fullName evidence="2">Uncharacterized protein</fullName>
    </submittedName>
</protein>
<dbReference type="OrthoDB" id="2657928at2"/>
<evidence type="ECO:0000313" key="2">
    <source>
        <dbReference type="EMBL" id="RNB76075.1"/>
    </source>
</evidence>
<dbReference type="AlphaFoldDB" id="A0A3M8CMH8"/>
<feature type="signal peptide" evidence="1">
    <location>
        <begin position="1"/>
        <end position="19"/>
    </location>
</feature>
<dbReference type="Proteomes" id="UP000282028">
    <property type="component" value="Unassembled WGS sequence"/>
</dbReference>
<dbReference type="Gene3D" id="6.10.250.3150">
    <property type="match status" value="1"/>
</dbReference>
<organism evidence="2 3">
    <name type="scientific">Brevibacillus invocatus</name>
    <dbReference type="NCBI Taxonomy" id="173959"/>
    <lineage>
        <taxon>Bacteria</taxon>
        <taxon>Bacillati</taxon>
        <taxon>Bacillota</taxon>
        <taxon>Bacilli</taxon>
        <taxon>Bacillales</taxon>
        <taxon>Paenibacillaceae</taxon>
        <taxon>Brevibacillus</taxon>
    </lineage>
</organism>
<dbReference type="RefSeq" id="WP_122907701.1">
    <property type="nucleotide sequence ID" value="NZ_CBCSBE010000002.1"/>
</dbReference>
<evidence type="ECO:0000313" key="3">
    <source>
        <dbReference type="Proteomes" id="UP000282028"/>
    </source>
</evidence>
<dbReference type="EMBL" id="RHHR01000008">
    <property type="protein sequence ID" value="RNB76075.1"/>
    <property type="molecule type" value="Genomic_DNA"/>
</dbReference>
<gene>
    <name evidence="2" type="ORF">EDM52_03935</name>
</gene>
<sequence>MRKFLLILLLVLCPLTVFAQEEQSVPLEQLILQQHFTQKELERTLTLIKDEETRTKSDIARLELDMQRQKLMIDAMRRHAGEVARAYYTGERADLLTLLFQAENFNQLLLMVDFMQYLYERDITRLEMFQEERTRLATMQADQQNYLTELATLRAKYEVQLTEMLAIQAEKEQNVQKLDDPTSVESLMDHLIIDWQQRGLPAFQTFFGMLANVMVQVPELATPERIQSSGFFTHTLTIKQDEFNQFLASKDEMFKQSKFIFSDNKLIVEGTYDHMELRLIGRYELVSPKHLKFHIDSLYFDGFELPRSTVDEMEKMYDLGFYPELISPNIQVEKMSLKDEELKLQLKLNLPFGMGKQ</sequence>
<evidence type="ECO:0000256" key="1">
    <source>
        <dbReference type="SAM" id="SignalP"/>
    </source>
</evidence>
<proteinExistence type="predicted"/>
<keyword evidence="3" id="KW-1185">Reference proteome</keyword>
<accession>A0A3M8CMH8</accession>
<reference evidence="2 3" key="1">
    <citation type="submission" date="2018-10" db="EMBL/GenBank/DDBJ databases">
        <title>Phylogenomics of Brevibacillus.</title>
        <authorList>
            <person name="Dunlap C."/>
        </authorList>
    </citation>
    <scope>NUCLEOTIDE SEQUENCE [LARGE SCALE GENOMIC DNA]</scope>
    <source>
        <strain evidence="2 3">JCM 12215</strain>
    </source>
</reference>
<comment type="caution">
    <text evidence="2">The sequence shown here is derived from an EMBL/GenBank/DDBJ whole genome shotgun (WGS) entry which is preliminary data.</text>
</comment>
<keyword evidence="1" id="KW-0732">Signal</keyword>